<evidence type="ECO:0000256" key="4">
    <source>
        <dbReference type="ARBA" id="ARBA00022801"/>
    </source>
</evidence>
<dbReference type="InterPro" id="IPR052347">
    <property type="entry name" value="Isochorismatase_Nicotinamidase"/>
</dbReference>
<dbReference type="Pfam" id="PF00857">
    <property type="entry name" value="Isochorismatase"/>
    <property type="match status" value="1"/>
</dbReference>
<dbReference type="GO" id="GO:0008936">
    <property type="term" value="F:nicotinamidase activity"/>
    <property type="evidence" value="ECO:0007669"/>
    <property type="project" value="UniProtKB-EC"/>
</dbReference>
<dbReference type="EC" id="3.5.1.19" evidence="6"/>
<evidence type="ECO:0000256" key="5">
    <source>
        <dbReference type="ARBA" id="ARBA00037900"/>
    </source>
</evidence>
<sequence length="228" mass="24786">MKRADYSRGEKAENEAGALMIGHALIVVDVQNDFCPGGALAVAHGDEILPAVNRLIEESEHVILTQDWHPAGHSSFASTHPGKAPFDMVDMSYGPQTLWPDHCVQGTRGAEFHPALQWTRAQLVIRKGFRFGIDSYSAFFENDRETPTGLAGYLRERGIGSLTLAGLATDFCVAYSALDAVAQDFQVRVRLDACRGIDLNGSMSTMLEKMKQAGVELVDEPASAAHLL</sequence>
<dbReference type="InterPro" id="IPR036380">
    <property type="entry name" value="Isochorismatase-like_sf"/>
</dbReference>
<keyword evidence="3" id="KW-0479">Metal-binding</keyword>
<dbReference type="SUPFAM" id="SSF52499">
    <property type="entry name" value="Isochorismatase-like hydrolases"/>
    <property type="match status" value="1"/>
</dbReference>
<dbReference type="AlphaFoldDB" id="A0A2P9HP33"/>
<evidence type="ECO:0000256" key="7">
    <source>
        <dbReference type="ARBA" id="ARBA00043224"/>
    </source>
</evidence>
<dbReference type="GO" id="GO:0046872">
    <property type="term" value="F:metal ion binding"/>
    <property type="evidence" value="ECO:0007669"/>
    <property type="project" value="UniProtKB-KW"/>
</dbReference>
<evidence type="ECO:0000256" key="1">
    <source>
        <dbReference type="ARBA" id="ARBA00006336"/>
    </source>
</evidence>
<dbReference type="CDD" id="cd01011">
    <property type="entry name" value="nicotinamidase"/>
    <property type="match status" value="1"/>
</dbReference>
<evidence type="ECO:0000256" key="8">
    <source>
        <dbReference type="ARBA" id="ARBA00072277"/>
    </source>
</evidence>
<gene>
    <name evidence="10" type="ORF">OHAE_1763</name>
</gene>
<keyword evidence="4 10" id="KW-0378">Hydrolase</keyword>
<evidence type="ECO:0000256" key="6">
    <source>
        <dbReference type="ARBA" id="ARBA00039017"/>
    </source>
</evidence>
<organism evidence="10 11">
    <name type="scientific">Ochrobactrum soli</name>
    <dbReference type="NCBI Taxonomy" id="2448455"/>
    <lineage>
        <taxon>Bacteria</taxon>
        <taxon>Pseudomonadati</taxon>
        <taxon>Pseudomonadota</taxon>
        <taxon>Alphaproteobacteria</taxon>
        <taxon>Hyphomicrobiales</taxon>
        <taxon>Brucellaceae</taxon>
        <taxon>Brucella/Ochrobactrum group</taxon>
        <taxon>Ochrobactrum</taxon>
    </lineage>
</organism>
<dbReference type="PANTHER" id="PTHR11080">
    <property type="entry name" value="PYRAZINAMIDASE/NICOTINAMIDASE"/>
    <property type="match status" value="1"/>
</dbReference>
<accession>A0A2P9HP33</accession>
<dbReference type="Gene3D" id="3.40.50.850">
    <property type="entry name" value="Isochorismatase-like"/>
    <property type="match status" value="1"/>
</dbReference>
<dbReference type="Proteomes" id="UP000246073">
    <property type="component" value="Unassembled WGS sequence"/>
</dbReference>
<protein>
    <recommendedName>
        <fullName evidence="8">Nicotinamidase</fullName>
        <ecNumber evidence="6">3.5.1.19</ecNumber>
    </recommendedName>
    <alternativeName>
        <fullName evidence="7">Nicotinamide deamidase</fullName>
    </alternativeName>
</protein>
<evidence type="ECO:0000259" key="9">
    <source>
        <dbReference type="Pfam" id="PF00857"/>
    </source>
</evidence>
<comment type="pathway">
    <text evidence="5">Cofactor biosynthesis; nicotinate biosynthesis; nicotinate from nicotinamide: step 1/1.</text>
</comment>
<comment type="similarity">
    <text evidence="1">Belongs to the isochorismatase family.</text>
</comment>
<evidence type="ECO:0000313" key="11">
    <source>
        <dbReference type="Proteomes" id="UP000246073"/>
    </source>
</evidence>
<dbReference type="NCBIfam" id="NF008623">
    <property type="entry name" value="PRK11609.1"/>
    <property type="match status" value="1"/>
</dbReference>
<keyword evidence="2" id="KW-0662">Pyridine nucleotide biosynthesis</keyword>
<dbReference type="InterPro" id="IPR000868">
    <property type="entry name" value="Isochorismatase-like_dom"/>
</dbReference>
<dbReference type="PANTHER" id="PTHR11080:SF2">
    <property type="entry name" value="LD05707P"/>
    <property type="match status" value="1"/>
</dbReference>
<proteinExistence type="inferred from homology"/>
<dbReference type="FunFam" id="3.40.50.850:FF:000006">
    <property type="entry name" value="Bifunctional pyrazinamidase/nicotinamidase"/>
    <property type="match status" value="1"/>
</dbReference>
<reference evidence="11" key="1">
    <citation type="submission" date="2017-12" db="EMBL/GenBank/DDBJ databases">
        <authorList>
            <person name="Diaz M."/>
        </authorList>
    </citation>
    <scope>NUCLEOTIDE SEQUENCE [LARGE SCALE GENOMIC DNA]</scope>
    <source>
        <strain evidence="11">FI11154</strain>
    </source>
</reference>
<evidence type="ECO:0000256" key="2">
    <source>
        <dbReference type="ARBA" id="ARBA00022642"/>
    </source>
</evidence>
<name>A0A2P9HP33_9HYPH</name>
<dbReference type="GO" id="GO:0019363">
    <property type="term" value="P:pyridine nucleotide biosynthetic process"/>
    <property type="evidence" value="ECO:0007669"/>
    <property type="project" value="UniProtKB-KW"/>
</dbReference>
<feature type="domain" description="Isochorismatase-like" evidence="9">
    <location>
        <begin position="24"/>
        <end position="219"/>
    </location>
</feature>
<evidence type="ECO:0000313" key="10">
    <source>
        <dbReference type="EMBL" id="SPL65896.1"/>
    </source>
</evidence>
<evidence type="ECO:0000256" key="3">
    <source>
        <dbReference type="ARBA" id="ARBA00022723"/>
    </source>
</evidence>
<dbReference type="EMBL" id="OOFM01000005">
    <property type="protein sequence ID" value="SPL65896.1"/>
    <property type="molecule type" value="Genomic_DNA"/>
</dbReference>